<keyword evidence="4" id="KW-1185">Reference proteome</keyword>
<dbReference type="Gene3D" id="3.30.530.20">
    <property type="match status" value="1"/>
</dbReference>
<dbReference type="SUPFAM" id="SSF55961">
    <property type="entry name" value="Bet v1-like"/>
    <property type="match status" value="1"/>
</dbReference>
<dbReference type="OrthoDB" id="9786557at2"/>
<dbReference type="Pfam" id="PF08327">
    <property type="entry name" value="AHSA1"/>
    <property type="match status" value="1"/>
</dbReference>
<dbReference type="InterPro" id="IPR023393">
    <property type="entry name" value="START-like_dom_sf"/>
</dbReference>
<evidence type="ECO:0000256" key="1">
    <source>
        <dbReference type="ARBA" id="ARBA00006817"/>
    </source>
</evidence>
<dbReference type="RefSeq" id="WP_036642915.1">
    <property type="nucleotide sequence ID" value="NZ_CBCSBX010000022.1"/>
</dbReference>
<feature type="domain" description="Activator of Hsp90 ATPase homologue 1/2-like C-terminal" evidence="2">
    <location>
        <begin position="18"/>
        <end position="156"/>
    </location>
</feature>
<comment type="caution">
    <text evidence="3">The sequence shown here is derived from an EMBL/GenBank/DDBJ whole genome shotgun (WGS) entry which is preliminary data.</text>
</comment>
<sequence>MTDSSIKKRTDSASRLIKASPETIYQAFTDPRAWVSWLPPEGMSGQIDSFDAREGGSYRMVLNYIGSDHVNLGKSSEGTDIVQGTFLALVPNKKIVQCFEFESDDPAYGGSMTMTWTLTALAEGTEVTIVCENVPEGIRQEDHEEGLNSSLHNLAVFTER</sequence>
<evidence type="ECO:0000313" key="3">
    <source>
        <dbReference type="EMBL" id="KZS46302.1"/>
    </source>
</evidence>
<organism evidence="3 4">
    <name type="scientific">Paenibacillus glucanolyticus</name>
    <dbReference type="NCBI Taxonomy" id="59843"/>
    <lineage>
        <taxon>Bacteria</taxon>
        <taxon>Bacillati</taxon>
        <taxon>Bacillota</taxon>
        <taxon>Bacilli</taxon>
        <taxon>Bacillales</taxon>
        <taxon>Paenibacillaceae</taxon>
        <taxon>Paenibacillus</taxon>
    </lineage>
</organism>
<dbReference type="EMBL" id="LWMH01000001">
    <property type="protein sequence ID" value="KZS46302.1"/>
    <property type="molecule type" value="Genomic_DNA"/>
</dbReference>
<gene>
    <name evidence="3" type="ORF">AWU65_10400</name>
</gene>
<proteinExistence type="inferred from homology"/>
<dbReference type="CDD" id="cd08895">
    <property type="entry name" value="SRPBCC_CalC_Aha1-like_2"/>
    <property type="match status" value="1"/>
</dbReference>
<name>A0A163J1R9_9BACL</name>
<dbReference type="Proteomes" id="UP000076796">
    <property type="component" value="Unassembled WGS sequence"/>
</dbReference>
<accession>A0A163J1R9</accession>
<protein>
    <submittedName>
        <fullName evidence="3">ATPase</fullName>
    </submittedName>
</protein>
<dbReference type="AlphaFoldDB" id="A0A163J1R9"/>
<dbReference type="KEGG" id="pglu:A3958_09980"/>
<dbReference type="GeneID" id="97558409"/>
<dbReference type="InterPro" id="IPR013538">
    <property type="entry name" value="ASHA1/2-like_C"/>
</dbReference>
<evidence type="ECO:0000259" key="2">
    <source>
        <dbReference type="Pfam" id="PF08327"/>
    </source>
</evidence>
<evidence type="ECO:0000313" key="4">
    <source>
        <dbReference type="Proteomes" id="UP000076796"/>
    </source>
</evidence>
<comment type="similarity">
    <text evidence="1">Belongs to the AHA1 family.</text>
</comment>
<dbReference type="STRING" id="59843.A3958_09980"/>
<reference evidence="3" key="1">
    <citation type="journal article" date="2016" name="Genome Announc.">
        <title>Draft genomes of two strains of Paenibacillus glucanolyticus with capability to degrade lignocellulose.</title>
        <authorList>
            <person name="Mathews S.L."/>
            <person name="Pawlak J."/>
            <person name="Grunden A.M."/>
        </authorList>
    </citation>
    <scope>NUCLEOTIDE SEQUENCE [LARGE SCALE GENOMIC DNA]</scope>
    <source>
        <strain evidence="3">SLM1</strain>
    </source>
</reference>